<evidence type="ECO:0000313" key="4">
    <source>
        <dbReference type="Proteomes" id="UP000765160"/>
    </source>
</evidence>
<evidence type="ECO:0000256" key="1">
    <source>
        <dbReference type="SAM" id="MobiDB-lite"/>
    </source>
</evidence>
<feature type="region of interest" description="Disordered" evidence="1">
    <location>
        <begin position="540"/>
        <end position="562"/>
    </location>
</feature>
<proteinExistence type="predicted"/>
<dbReference type="InterPro" id="IPR013491">
    <property type="entry name" value="Tape_meas_N"/>
</dbReference>
<dbReference type="Proteomes" id="UP000765160">
    <property type="component" value="Unassembled WGS sequence"/>
</dbReference>
<reference evidence="3 4" key="1">
    <citation type="submission" date="2020-03" db="EMBL/GenBank/DDBJ databases">
        <title>Roseomonas selenitidurans sp. nov. isolated from soil.</title>
        <authorList>
            <person name="Liu H."/>
        </authorList>
    </citation>
    <scope>NUCLEOTIDE SEQUENCE [LARGE SCALE GENOMIC DNA]</scope>
    <source>
        <strain evidence="3 4">JCM 15073</strain>
    </source>
</reference>
<evidence type="ECO:0000313" key="3">
    <source>
        <dbReference type="EMBL" id="NKE47037.1"/>
    </source>
</evidence>
<dbReference type="RefSeq" id="WP_168051989.1">
    <property type="nucleotide sequence ID" value="NZ_JAATJR010000006.1"/>
</dbReference>
<dbReference type="NCBIfam" id="TIGR02675">
    <property type="entry name" value="tape_meas_nterm"/>
    <property type="match status" value="1"/>
</dbReference>
<comment type="caution">
    <text evidence="3">The sequence shown here is derived from an EMBL/GenBank/DDBJ whole genome shotgun (WGS) entry which is preliminary data.</text>
</comment>
<accession>A0ABX1F3W8</accession>
<dbReference type="Pfam" id="PF20155">
    <property type="entry name" value="TMP_3"/>
    <property type="match status" value="1"/>
</dbReference>
<organism evidence="3 4">
    <name type="scientific">Falsiroseomonas frigidaquae</name>
    <dbReference type="NCBI Taxonomy" id="487318"/>
    <lineage>
        <taxon>Bacteria</taxon>
        <taxon>Pseudomonadati</taxon>
        <taxon>Pseudomonadota</taxon>
        <taxon>Alphaproteobacteria</taxon>
        <taxon>Acetobacterales</taxon>
        <taxon>Roseomonadaceae</taxon>
        <taxon>Falsiroseomonas</taxon>
    </lineage>
</organism>
<evidence type="ECO:0000259" key="2">
    <source>
        <dbReference type="Pfam" id="PF20155"/>
    </source>
</evidence>
<dbReference type="EMBL" id="JAAVTX010000006">
    <property type="protein sequence ID" value="NKE47037.1"/>
    <property type="molecule type" value="Genomic_DNA"/>
</dbReference>
<feature type="domain" description="Tape measure protein N-terminal" evidence="2">
    <location>
        <begin position="105"/>
        <end position="294"/>
    </location>
</feature>
<protein>
    <submittedName>
        <fullName evidence="3">Tape measure protein</fullName>
    </submittedName>
</protein>
<name>A0ABX1F3W8_9PROT</name>
<keyword evidence="4" id="KW-1185">Reference proteome</keyword>
<gene>
    <name evidence="3" type="ORF">HB662_19815</name>
</gene>
<sequence length="1212" mass="123855">MSGSRNITLSLSVAGAEETLRKLRELGPAGEGVLKRLEDAAQKAAGRGGQTGLSTVSAAATEATRALEGMGSRLGPIGGILSSIGVGGAAAAAALAGIGVAGTAVARAGDQMEATLGRLASATGSVSAAADVYDKLYRISLQTGVSIGDSAGAFQRFAIAGREIGATNEQVLKLVQTIQQAGRIAGASTQETQSATQQLGQALASGVLQGDELRSILENMPNLAVALARELGVGVGELRRMGSEGQLTADRVMPALLRSAEGINEEFGKLPPTMERGFQALGTATTRFLADLDQALGLSQGIARTLTGAASAIDAVRRGLLPTAGERATNDVAGSEARVSELRRQLEQFEPGLRSQQQRGSIRSELVGVAASQTGSDRRAELQAQLEQELEVLATAQVRALAIQQEGDLRAFNEAVEAGERRTASRRQQLDQGLEALRSSYDKERTIRATHERAVSAINEQLERGAINQAEAQRLTAAADRERADALKSLEERGRGAARALQDVNRSIYEASSDPNQTVFPVSAVQPSLDRMTAARRAADERAQEQRSQNEQRFLERQAQDNKRTTDDIVRYGAEAFADMYDQNGRGFAGLMDSMWATFRRTIARMAAEALIRPIVQPIVAAFAGGGGGAGLSALGGVSAGGGGAAGGMLGSLSNLYSLGSSAYSAYTGASATGIAAGINSLGVSSGLFGNGVAVSTGANGMLLGGGAASSGAVSQAGLFGSTTASAALGGIGLGFAGGSLLGGYLAGDSEARQTNAQIGAGAGSIAGFAIGTMLGGPVLGAILGGLMGGGAGGLIGPGPKTNAYGYTLTSQNGMFGLDPLSMTGDGLEGEEAYAQAQQYLAQANARLYGAGISVNDNRRAITAGGVRPTDGSQDASFAEAINRFSFSSQNENVQTALNTITGGVDAAVASAEFVTGTYEAMLRLREPVSAFDAAVQQITGTFGPAIEQARNYGLATAELEAIQAEQVAKVIADRNAAYQALNDNITVEFFRAIGRDVEAALLEFDMQAAANLRQTRDALESMAASSEDTATQLARLEEVQALQRAKIQADASAPPSTGATVDTAGDRAARGLMEQLTFGGLGGLSPEAQTTAARQALEAARQAVMADPSSANVTEFSRVAQSTLGVIRGIEGTTSSFGSLTGLVSDTIRTVAPNADVANLGSVVDATVQGANVVADAVLSSGGATKAVLSELLIGFTRLSAQVAALAARAA</sequence>